<dbReference type="EMBL" id="MCFC01000038">
    <property type="protein sequence ID" value="ORY27464.1"/>
    <property type="molecule type" value="Genomic_DNA"/>
</dbReference>
<gene>
    <name evidence="2" type="ORF">BCR39DRAFT_538143</name>
</gene>
<evidence type="ECO:0000313" key="3">
    <source>
        <dbReference type="Proteomes" id="UP000193986"/>
    </source>
</evidence>
<name>A0A1Y2AYD2_9TREE</name>
<comment type="caution">
    <text evidence="2">The sequence shown here is derived from an EMBL/GenBank/DDBJ whole genome shotgun (WGS) entry which is preliminary data.</text>
</comment>
<dbReference type="InParanoid" id="A0A1Y2AYD2"/>
<dbReference type="OrthoDB" id="10008801at2759"/>
<proteinExistence type="predicted"/>
<feature type="region of interest" description="Disordered" evidence="1">
    <location>
        <begin position="28"/>
        <end position="54"/>
    </location>
</feature>
<evidence type="ECO:0000313" key="2">
    <source>
        <dbReference type="EMBL" id="ORY27464.1"/>
    </source>
</evidence>
<keyword evidence="3" id="KW-1185">Reference proteome</keyword>
<dbReference type="Proteomes" id="UP000193986">
    <property type="component" value="Unassembled WGS sequence"/>
</dbReference>
<accession>A0A1Y2AYD2</accession>
<protein>
    <submittedName>
        <fullName evidence="2">Uncharacterized protein</fullName>
    </submittedName>
</protein>
<dbReference type="AlphaFoldDB" id="A0A1Y2AYD2"/>
<reference evidence="2 3" key="1">
    <citation type="submission" date="2016-07" db="EMBL/GenBank/DDBJ databases">
        <title>Pervasive Adenine N6-methylation of Active Genes in Fungi.</title>
        <authorList>
            <consortium name="DOE Joint Genome Institute"/>
            <person name="Mondo S.J."/>
            <person name="Dannebaum R.O."/>
            <person name="Kuo R.C."/>
            <person name="Labutti K."/>
            <person name="Haridas S."/>
            <person name="Kuo A."/>
            <person name="Salamov A."/>
            <person name="Ahrendt S.R."/>
            <person name="Lipzen A."/>
            <person name="Sullivan W."/>
            <person name="Andreopoulos W.B."/>
            <person name="Clum A."/>
            <person name="Lindquist E."/>
            <person name="Daum C."/>
            <person name="Ramamoorthy G.K."/>
            <person name="Gryganskyi A."/>
            <person name="Culley D."/>
            <person name="Magnuson J.K."/>
            <person name="James T.Y."/>
            <person name="O'Malley M.A."/>
            <person name="Stajich J.E."/>
            <person name="Spatafora J.W."/>
            <person name="Visel A."/>
            <person name="Grigoriev I.V."/>
        </authorList>
    </citation>
    <scope>NUCLEOTIDE SEQUENCE [LARGE SCALE GENOMIC DNA]</scope>
    <source>
        <strain evidence="2 3">68-887.2</strain>
    </source>
</reference>
<sequence>MQSINVRAGRLIASSRFRLIPPMRLFHQSSRRSATAAPPPTPTPPPPSDPSSNADVQALVEKIRNHTGATEAMYNLKNVFEGKGLDMTKPPSPFQLMRLVADKEVRGAIQTLVTEFQKAGVEVNMQNMQAMFAKLQAPPP</sequence>
<evidence type="ECO:0000256" key="1">
    <source>
        <dbReference type="SAM" id="MobiDB-lite"/>
    </source>
</evidence>
<organism evidence="2 3">
    <name type="scientific">Naematelia encephala</name>
    <dbReference type="NCBI Taxonomy" id="71784"/>
    <lineage>
        <taxon>Eukaryota</taxon>
        <taxon>Fungi</taxon>
        <taxon>Dikarya</taxon>
        <taxon>Basidiomycota</taxon>
        <taxon>Agaricomycotina</taxon>
        <taxon>Tremellomycetes</taxon>
        <taxon>Tremellales</taxon>
        <taxon>Naemateliaceae</taxon>
        <taxon>Naematelia</taxon>
    </lineage>
</organism>
<feature type="compositionally biased region" description="Pro residues" evidence="1">
    <location>
        <begin position="37"/>
        <end position="49"/>
    </location>
</feature>